<dbReference type="GO" id="GO:0004252">
    <property type="term" value="F:serine-type endopeptidase activity"/>
    <property type="evidence" value="ECO:0007669"/>
    <property type="project" value="InterPro"/>
</dbReference>
<name>A0A7G9WEQ7_9FIRM</name>
<dbReference type="InterPro" id="IPR019533">
    <property type="entry name" value="Peptidase_S26"/>
</dbReference>
<evidence type="ECO:0000256" key="3">
    <source>
        <dbReference type="ARBA" id="ARBA00009370"/>
    </source>
</evidence>
<dbReference type="EMBL" id="CP060696">
    <property type="protein sequence ID" value="QNO17169.1"/>
    <property type="molecule type" value="Genomic_DNA"/>
</dbReference>
<feature type="transmembrane region" description="Helical" evidence="7">
    <location>
        <begin position="37"/>
        <end position="56"/>
    </location>
</feature>
<dbReference type="InterPro" id="IPR036286">
    <property type="entry name" value="LexA/Signal_pep-like_sf"/>
</dbReference>
<dbReference type="PANTHER" id="PTHR43390:SF1">
    <property type="entry name" value="CHLOROPLAST PROCESSING PEPTIDASE"/>
    <property type="match status" value="1"/>
</dbReference>
<proteinExistence type="inferred from homology"/>
<dbReference type="Gene3D" id="2.10.109.10">
    <property type="entry name" value="Umud Fragment, subunit A"/>
    <property type="match status" value="1"/>
</dbReference>
<protein>
    <recommendedName>
        <fullName evidence="4 7">Signal peptidase I</fullName>
        <ecNumber evidence="4 7">3.4.21.89</ecNumber>
    </recommendedName>
</protein>
<evidence type="ECO:0000256" key="2">
    <source>
        <dbReference type="ARBA" id="ARBA00004401"/>
    </source>
</evidence>
<organism evidence="9 10">
    <name type="scientific">Caproicibacterium amylolyticum</name>
    <dbReference type="NCBI Taxonomy" id="2766537"/>
    <lineage>
        <taxon>Bacteria</taxon>
        <taxon>Bacillati</taxon>
        <taxon>Bacillota</taxon>
        <taxon>Clostridia</taxon>
        <taxon>Eubacteriales</taxon>
        <taxon>Oscillospiraceae</taxon>
        <taxon>Caproicibacterium</taxon>
    </lineage>
</organism>
<dbReference type="GO" id="GO:0005886">
    <property type="term" value="C:plasma membrane"/>
    <property type="evidence" value="ECO:0007669"/>
    <property type="project" value="UniProtKB-SubCell"/>
</dbReference>
<keyword evidence="7" id="KW-0812">Transmembrane</keyword>
<evidence type="ECO:0000259" key="8">
    <source>
        <dbReference type="Pfam" id="PF10502"/>
    </source>
</evidence>
<keyword evidence="5 7" id="KW-0378">Hydrolase</keyword>
<feature type="active site" evidence="6">
    <location>
        <position position="105"/>
    </location>
</feature>
<dbReference type="PRINTS" id="PR00727">
    <property type="entry name" value="LEADERPTASE"/>
</dbReference>
<dbReference type="PROSITE" id="PS00760">
    <property type="entry name" value="SPASE_I_2"/>
    <property type="match status" value="1"/>
</dbReference>
<dbReference type="SUPFAM" id="SSF51306">
    <property type="entry name" value="LexA/Signal peptidase"/>
    <property type="match status" value="1"/>
</dbReference>
<dbReference type="GO" id="GO:0006465">
    <property type="term" value="P:signal peptide processing"/>
    <property type="evidence" value="ECO:0007669"/>
    <property type="project" value="InterPro"/>
</dbReference>
<gene>
    <name evidence="9" type="primary">lepB</name>
    <name evidence="9" type="ORF">H6X83_09410</name>
</gene>
<feature type="domain" description="Peptidase S26" evidence="8">
    <location>
        <begin position="36"/>
        <end position="186"/>
    </location>
</feature>
<keyword evidence="7" id="KW-1133">Transmembrane helix</keyword>
<dbReference type="InterPro" id="IPR000223">
    <property type="entry name" value="Pept_S26A_signal_pept_1"/>
</dbReference>
<evidence type="ECO:0000256" key="1">
    <source>
        <dbReference type="ARBA" id="ARBA00000677"/>
    </source>
</evidence>
<dbReference type="NCBIfam" id="TIGR02227">
    <property type="entry name" value="sigpep_I_bact"/>
    <property type="match status" value="1"/>
</dbReference>
<keyword evidence="7" id="KW-0472">Membrane</keyword>
<evidence type="ECO:0000313" key="9">
    <source>
        <dbReference type="EMBL" id="QNO17169.1"/>
    </source>
</evidence>
<dbReference type="Pfam" id="PF10502">
    <property type="entry name" value="Peptidase_S26"/>
    <property type="match status" value="1"/>
</dbReference>
<keyword evidence="10" id="KW-1185">Reference proteome</keyword>
<dbReference type="EC" id="3.4.21.89" evidence="4 7"/>
<evidence type="ECO:0000256" key="4">
    <source>
        <dbReference type="ARBA" id="ARBA00013208"/>
    </source>
</evidence>
<dbReference type="KEGG" id="caml:H6X83_09410"/>
<dbReference type="GO" id="GO:0009003">
    <property type="term" value="F:signal peptidase activity"/>
    <property type="evidence" value="ECO:0007669"/>
    <property type="project" value="UniProtKB-EC"/>
</dbReference>
<dbReference type="InterPro" id="IPR019757">
    <property type="entry name" value="Pept_S26A_signal_pept_1_Lys-AS"/>
</dbReference>
<reference evidence="9 10" key="1">
    <citation type="submission" date="2020-08" db="EMBL/GenBank/DDBJ databases">
        <authorList>
            <person name="Ren C."/>
            <person name="Gu Y."/>
            <person name="Xu Y."/>
        </authorList>
    </citation>
    <scope>NUCLEOTIDE SEQUENCE [LARGE SCALE GENOMIC DNA]</scope>
    <source>
        <strain evidence="9 10">LBM18003</strain>
    </source>
</reference>
<dbReference type="PANTHER" id="PTHR43390">
    <property type="entry name" value="SIGNAL PEPTIDASE I"/>
    <property type="match status" value="1"/>
</dbReference>
<evidence type="ECO:0000313" key="10">
    <source>
        <dbReference type="Proteomes" id="UP000516046"/>
    </source>
</evidence>
<dbReference type="CDD" id="cd06530">
    <property type="entry name" value="S26_SPase_I"/>
    <property type="match status" value="1"/>
</dbReference>
<comment type="subcellular location">
    <subcellularLocation>
        <location evidence="2">Cell membrane</location>
        <topology evidence="2">Single-pass type II membrane protein</topology>
    </subcellularLocation>
    <subcellularLocation>
        <location evidence="7">Membrane</location>
        <topology evidence="7">Single-pass type II membrane protein</topology>
    </subcellularLocation>
</comment>
<evidence type="ECO:0000256" key="6">
    <source>
        <dbReference type="PIRSR" id="PIRSR600223-1"/>
    </source>
</evidence>
<dbReference type="Proteomes" id="UP000516046">
    <property type="component" value="Chromosome"/>
</dbReference>
<accession>A0A7G9WEQ7</accession>
<comment type="catalytic activity">
    <reaction evidence="1 7">
        <text>Cleavage of hydrophobic, N-terminal signal or leader sequences from secreted and periplasmic proteins.</text>
        <dbReference type="EC" id="3.4.21.89"/>
    </reaction>
</comment>
<dbReference type="RefSeq" id="WP_212506237.1">
    <property type="nucleotide sequence ID" value="NZ_CP060696.1"/>
</dbReference>
<feature type="active site" evidence="6">
    <location>
        <position position="65"/>
    </location>
</feature>
<comment type="similarity">
    <text evidence="3 7">Belongs to the peptidase S26 family.</text>
</comment>
<evidence type="ECO:0000256" key="5">
    <source>
        <dbReference type="ARBA" id="ARBA00022801"/>
    </source>
</evidence>
<sequence length="194" mass="21379">MDGNVEKFGADYDSDELEAAQGTGTDQKIKKSSPWTWILQMVITFAAALLFCAFVAQPAYVVGDSMQNTFHNNDFVFIWKLGYQPQRGDVVIPNSKNALQENLIKRVIAVGGDHIVVSNGTVTLNGKKLTEAYIKEQQWNGANVDLTVPQGQVFLMGDNRNNSADSRVIGPVKCADVLGKVALRVYPFNQFSTF</sequence>
<keyword evidence="7" id="KW-0645">Protease</keyword>
<dbReference type="AlphaFoldDB" id="A0A7G9WEQ7"/>
<evidence type="ECO:0000256" key="7">
    <source>
        <dbReference type="RuleBase" id="RU362042"/>
    </source>
</evidence>